<organism evidence="2 3">
    <name type="scientific">Carnobacterium maltaromaticum</name>
    <name type="common">Carnobacterium piscicola</name>
    <dbReference type="NCBI Taxonomy" id="2751"/>
    <lineage>
        <taxon>Bacteria</taxon>
        <taxon>Bacillati</taxon>
        <taxon>Bacillota</taxon>
        <taxon>Bacilli</taxon>
        <taxon>Lactobacillales</taxon>
        <taxon>Carnobacteriaceae</taxon>
        <taxon>Carnobacterium</taxon>
    </lineage>
</organism>
<proteinExistence type="predicted"/>
<dbReference type="SUPFAM" id="SSF159888">
    <property type="entry name" value="YdhG-like"/>
    <property type="match status" value="1"/>
</dbReference>
<evidence type="ECO:0000313" key="3">
    <source>
        <dbReference type="Proteomes" id="UP001290462"/>
    </source>
</evidence>
<feature type="domain" description="YdhG-like" evidence="1">
    <location>
        <begin position="21"/>
        <end position="121"/>
    </location>
</feature>
<dbReference type="EMBL" id="JAVBVO010000003">
    <property type="protein sequence ID" value="MDZ5759427.1"/>
    <property type="molecule type" value="Genomic_DNA"/>
</dbReference>
<sequence length="129" mass="14778">MTPFESSEVKAVFNQYSPQCKEALLTIRQLIIDTSAELTPHEKLVENLKWNQPTYTAKAGTPIRIGIFEETKIALFFHCQTTLIEQFRELFTDTLVFSKNRAIVMDPTKPLPINDLKLCIQMGLTYHSS</sequence>
<dbReference type="InterPro" id="IPR014922">
    <property type="entry name" value="YdhG-like"/>
</dbReference>
<name>A0AAW9JSD4_CARML</name>
<protein>
    <submittedName>
        <fullName evidence="2">DUF1801 domain-containing protein</fullName>
    </submittedName>
</protein>
<accession>A0AAW9JSD4</accession>
<dbReference type="Proteomes" id="UP001290462">
    <property type="component" value="Unassembled WGS sequence"/>
</dbReference>
<comment type="caution">
    <text evidence="2">The sequence shown here is derived from an EMBL/GenBank/DDBJ whole genome shotgun (WGS) entry which is preliminary data.</text>
</comment>
<evidence type="ECO:0000259" key="1">
    <source>
        <dbReference type="Pfam" id="PF08818"/>
    </source>
</evidence>
<dbReference type="AlphaFoldDB" id="A0AAW9JSD4"/>
<gene>
    <name evidence="2" type="ORF">RAK27_12260</name>
</gene>
<reference evidence="2" key="1">
    <citation type="submission" date="2023-08" db="EMBL/GenBank/DDBJ databases">
        <title>Genomic characterization of piscicolin 126 produced by Carnobacterium maltaromaticum CM22 strain isolated from salmon (Salmo salar).</title>
        <authorList>
            <person name="Gonzalez-Gragera E."/>
            <person name="Garcia-Lopez J.D."/>
            <person name="Teso-Perez C."/>
            <person name="Gimenez-Hernandez I."/>
            <person name="Peralta-Sanchez J.M."/>
            <person name="Valdivia E."/>
            <person name="Montalban-Lopez M."/>
            <person name="Martin-Platero A.M."/>
            <person name="Banos A."/>
            <person name="Martinez-Bueno M."/>
        </authorList>
    </citation>
    <scope>NUCLEOTIDE SEQUENCE</scope>
    <source>
        <strain evidence="2">CM22</strain>
    </source>
</reference>
<dbReference type="RefSeq" id="WP_015077739.1">
    <property type="nucleotide sequence ID" value="NZ_CAJGUR010000005.1"/>
</dbReference>
<dbReference type="Pfam" id="PF08818">
    <property type="entry name" value="DUF1801"/>
    <property type="match status" value="1"/>
</dbReference>
<dbReference type="Gene3D" id="3.90.1150.200">
    <property type="match status" value="1"/>
</dbReference>
<evidence type="ECO:0000313" key="2">
    <source>
        <dbReference type="EMBL" id="MDZ5759427.1"/>
    </source>
</evidence>